<dbReference type="InterPro" id="IPR001926">
    <property type="entry name" value="TrpB-like_PALP"/>
</dbReference>
<sequence>MRNNRYENLLDAIGRTPLVFLKNISKETKAKIYAKLEFMNPGGSVKDRIAKYMIEKAEREGRIKPGDTIIENSSGNTAMGLAIVCRHKGYKLKIVIRDTTSKEKIKMLEVLGVDVIKVDASLPPEHPESYNNYALTLCKNDPNLFYIDQHNNLDNNETHYFTTGPEIWEQMEGKIDYFISGVGTGGTLIGAGRYLKEKNPEIKLIGVDPIGSVFYDWFKYKKLSKPSRYKIEGIGDEFLIKTAQLEWLDDMMQVEDKKAFGWARKLAYEEGILSGGSTGANIYAAVHLAREIDREANIVTIVCDSGYKYFSTLYNDEWLKSNEMI</sequence>
<evidence type="ECO:0000256" key="4">
    <source>
        <dbReference type="ARBA" id="ARBA00022605"/>
    </source>
</evidence>
<dbReference type="FunFam" id="3.40.50.1100:FF:000003">
    <property type="entry name" value="Cystathionine beta-synthase"/>
    <property type="match status" value="1"/>
</dbReference>
<protein>
    <recommendedName>
        <fullName evidence="3">cysteine synthase</fullName>
        <ecNumber evidence="3">2.5.1.47</ecNumber>
    </recommendedName>
</protein>
<evidence type="ECO:0000256" key="6">
    <source>
        <dbReference type="ARBA" id="ARBA00022898"/>
    </source>
</evidence>
<comment type="cofactor">
    <cofactor evidence="1">
        <name>pyridoxal 5'-phosphate</name>
        <dbReference type="ChEBI" id="CHEBI:597326"/>
    </cofactor>
</comment>
<evidence type="ECO:0000313" key="10">
    <source>
        <dbReference type="EMBL" id="HGT48589.1"/>
    </source>
</evidence>
<keyword evidence="7" id="KW-0198">Cysteine biosynthesis</keyword>
<dbReference type="GO" id="GO:0006535">
    <property type="term" value="P:cysteine biosynthetic process from serine"/>
    <property type="evidence" value="ECO:0007669"/>
    <property type="project" value="InterPro"/>
</dbReference>
<dbReference type="CDD" id="cd01561">
    <property type="entry name" value="CBS_like"/>
    <property type="match status" value="1"/>
</dbReference>
<accession>A0A832DH57</accession>
<dbReference type="Pfam" id="PF00291">
    <property type="entry name" value="PALP"/>
    <property type="match status" value="1"/>
</dbReference>
<dbReference type="AlphaFoldDB" id="A0A832DH57"/>
<dbReference type="PANTHER" id="PTHR10314">
    <property type="entry name" value="CYSTATHIONINE BETA-SYNTHASE"/>
    <property type="match status" value="1"/>
</dbReference>
<reference evidence="10" key="1">
    <citation type="journal article" date="2020" name="mSystems">
        <title>Genome- and Community-Level Interaction Insights into Carbon Utilization and Element Cycling Functions of Hydrothermarchaeota in Hydrothermal Sediment.</title>
        <authorList>
            <person name="Zhou Z."/>
            <person name="Liu Y."/>
            <person name="Xu W."/>
            <person name="Pan J."/>
            <person name="Luo Z.H."/>
            <person name="Li M."/>
        </authorList>
    </citation>
    <scope>NUCLEOTIDE SEQUENCE [LARGE SCALE GENOMIC DNA]</scope>
    <source>
        <strain evidence="10">SpSt-500</strain>
    </source>
</reference>
<dbReference type="GO" id="GO:0004124">
    <property type="term" value="F:cysteine synthase activity"/>
    <property type="evidence" value="ECO:0007669"/>
    <property type="project" value="UniProtKB-EC"/>
</dbReference>
<name>A0A832DH57_9BACT</name>
<dbReference type="InterPro" id="IPR050214">
    <property type="entry name" value="Cys_Synth/Cystath_Beta-Synth"/>
</dbReference>
<proteinExistence type="inferred from homology"/>
<keyword evidence="6" id="KW-0663">Pyridoxal phosphate</keyword>
<dbReference type="FunFam" id="3.40.50.1100:FF:000006">
    <property type="entry name" value="Cysteine synthase"/>
    <property type="match status" value="1"/>
</dbReference>
<evidence type="ECO:0000259" key="9">
    <source>
        <dbReference type="Pfam" id="PF00291"/>
    </source>
</evidence>
<dbReference type="PROSITE" id="PS00901">
    <property type="entry name" value="CYS_SYNTHASE"/>
    <property type="match status" value="1"/>
</dbReference>
<dbReference type="InterPro" id="IPR036052">
    <property type="entry name" value="TrpB-like_PALP_sf"/>
</dbReference>
<comment type="similarity">
    <text evidence="2">Belongs to the cysteine synthase/cystathionine beta-synthase family.</text>
</comment>
<dbReference type="Gene3D" id="3.40.50.1100">
    <property type="match status" value="2"/>
</dbReference>
<gene>
    <name evidence="10" type="ORF">ENS56_11170</name>
</gene>
<evidence type="ECO:0000256" key="1">
    <source>
        <dbReference type="ARBA" id="ARBA00001933"/>
    </source>
</evidence>
<dbReference type="EMBL" id="DSVI01000018">
    <property type="protein sequence ID" value="HGT48589.1"/>
    <property type="molecule type" value="Genomic_DNA"/>
</dbReference>
<evidence type="ECO:0000256" key="3">
    <source>
        <dbReference type="ARBA" id="ARBA00012681"/>
    </source>
</evidence>
<keyword evidence="4" id="KW-0028">Amino-acid biosynthesis</keyword>
<evidence type="ECO:0000256" key="5">
    <source>
        <dbReference type="ARBA" id="ARBA00022679"/>
    </source>
</evidence>
<evidence type="ECO:0000256" key="8">
    <source>
        <dbReference type="ARBA" id="ARBA00047931"/>
    </source>
</evidence>
<keyword evidence="5" id="KW-0808">Transferase</keyword>
<feature type="domain" description="Tryptophan synthase beta chain-like PALP" evidence="9">
    <location>
        <begin position="10"/>
        <end position="304"/>
    </location>
</feature>
<dbReference type="EC" id="2.5.1.47" evidence="3"/>
<dbReference type="SUPFAM" id="SSF53686">
    <property type="entry name" value="Tryptophan synthase beta subunit-like PLP-dependent enzymes"/>
    <property type="match status" value="1"/>
</dbReference>
<comment type="catalytic activity">
    <reaction evidence="8">
        <text>O-acetyl-L-serine + hydrogen sulfide = L-cysteine + acetate</text>
        <dbReference type="Rhea" id="RHEA:14829"/>
        <dbReference type="ChEBI" id="CHEBI:29919"/>
        <dbReference type="ChEBI" id="CHEBI:30089"/>
        <dbReference type="ChEBI" id="CHEBI:35235"/>
        <dbReference type="ChEBI" id="CHEBI:58340"/>
        <dbReference type="EC" id="2.5.1.47"/>
    </reaction>
</comment>
<organism evidence="10">
    <name type="scientific">Ignavibacterium album</name>
    <dbReference type="NCBI Taxonomy" id="591197"/>
    <lineage>
        <taxon>Bacteria</taxon>
        <taxon>Pseudomonadati</taxon>
        <taxon>Ignavibacteriota</taxon>
        <taxon>Ignavibacteria</taxon>
        <taxon>Ignavibacteriales</taxon>
        <taxon>Ignavibacteriaceae</taxon>
        <taxon>Ignavibacterium</taxon>
    </lineage>
</organism>
<evidence type="ECO:0000256" key="7">
    <source>
        <dbReference type="ARBA" id="ARBA00023192"/>
    </source>
</evidence>
<evidence type="ECO:0000256" key="2">
    <source>
        <dbReference type="ARBA" id="ARBA00007103"/>
    </source>
</evidence>
<comment type="caution">
    <text evidence="10">The sequence shown here is derived from an EMBL/GenBank/DDBJ whole genome shotgun (WGS) entry which is preliminary data.</text>
</comment>
<dbReference type="InterPro" id="IPR001216">
    <property type="entry name" value="P-phosphate_BS"/>
</dbReference>